<keyword evidence="2" id="KW-0677">Repeat</keyword>
<dbReference type="Proteomes" id="UP001165121">
    <property type="component" value="Unassembled WGS sequence"/>
</dbReference>
<evidence type="ECO:0000313" key="7">
    <source>
        <dbReference type="Proteomes" id="UP001165121"/>
    </source>
</evidence>
<dbReference type="FunFam" id="2.60.40.150:FF:000243">
    <property type="entry name" value="Copine-3"/>
    <property type="match status" value="1"/>
</dbReference>
<comment type="caution">
    <text evidence="6">The sequence shown here is derived from an EMBL/GenBank/DDBJ whole genome shotgun (WGS) entry which is preliminary data.</text>
</comment>
<dbReference type="SMART" id="SM00327">
    <property type="entry name" value="VWA"/>
    <property type="match status" value="1"/>
</dbReference>
<dbReference type="InterPro" id="IPR000008">
    <property type="entry name" value="C2_dom"/>
</dbReference>
<sequence>MATFRMTSTWQGHSRLAAAMTITGVAPAHYDPNFACCGGCSSSKRADAYNDKLVTGALIFIWDVGLKTDPQPVCKLTFPYDPALNEQVGERRVRSGRLEGTSYPIDNDYDYLCCEQRGQCLALNEDASGKCQCVKRWGFTGDHCQDSVYDVAEAANEKVFPNATNLSSVEHLLPDLRTYLLSFDYDSAITNAVATDSTSGFFHVLEVGSYRQFGWTTTAYFILAALFFVFLFILHLLWTFCFFKCGCRRRNPLTRPKIYSKLQKIVGGTFMILFLILGTTAAAMALFVVQYDIEPLATKVFTLLNNTIPSNLSTFEASFLSHMDALLIDGYKKSTKEPFFLADIQEHSLTDLESHTFLDKHSYEGDAIGQLVFDLLDPLTNYSVLYPTVNNDSVDCEFMNITQPSVVSRMTIGGETGCFKCKACLSIVDIISDAKTSWRWNIFKVQIDMLTAKHQLADFGLAQTTLTPAIQTFLDRMHLMCSDFRVVHKRLVTKYKSIADEIRQISLFGLYTLCGLCGLTVILAISAFAHGILTGRRTVGRATCFFSEVAFLVALILTGVSYTMSVMTQDAITVLQRIDQNTHVFLPSAQSAEDMSRLLFDRNFVEETDMVGTLAFADTLRVPPHPTPATDDPDRFNFTDLYDMPRLFALEKLMRHSDEALLKLFAWSQDFVQSHYDKLKVLALSDSDVSTPYNETLHQDLLNSTIETLMDPDDDGQQVTTKDLLKIQTVFNASWRGVDDKGVALNSEIQSRWLFVAQLYFQKQKLEAYVATVSSFITKIHPLLGKSDRFSRYATRSGAQAPPAPAQQQQSAPFQREPTLHGGYGPVQPGSFESSRSSMALMPDGMAPTPSSIVELRLRCKGLKKSDFLSQSDPFIVLYMQEAQKRGWREIGRTETIQNTPDPTFAKSFQVDFFFEEVQRLRVEVFDRDSSSDRLSDHDFLGCVEITMGQLMSSKGQSALLKLLQNDKNRGHVHNLSGHVVIDAEEVSTCADMINVRFTGTKLDNKDGWFGASDPFLNIYRLRDENADPLATTSWSLVWRSEVIMNNCDPKWRRATLSVQTLCNGNLSRLLKIECMDWEKSGKHQFIGSCTVKAAEFVTGEIRSMELINRERQAKKGKKYKNSGVLVLERIELFKRHTFAEYLRGGCEVSLIVGIDYTASNGSPSDPSSLHYTGASYQGQLNDYQAAISATGAILEPYDSDKRFPVYGFGGLVNGAVNHCFPLTFDPSQPEVEGVNGILNAYSNSFQFVQLHGPTMFAPLVHQAAAIARTFSAPAEQGSGGNLKYFVLLIITDGAIMDMQQTIDELVQASTLPLSIVIVAVGNADFTAMNALDSDDKLLVDSRRQRAARDMYVDEKPYIFVGSTNRLLCLDSVQFVPFNQFRRNPARLAKETLAEIPNQLLQYYSMKGIQPRMPLQRQGTSYLVNSSISSGIADALDVEV</sequence>
<dbReference type="InterPro" id="IPR045052">
    <property type="entry name" value="Copine"/>
</dbReference>
<dbReference type="SUPFAM" id="SSF49562">
    <property type="entry name" value="C2 domain (Calcium/lipid-binding domain, CaLB)"/>
    <property type="match status" value="2"/>
</dbReference>
<evidence type="ECO:0000256" key="1">
    <source>
        <dbReference type="ARBA" id="ARBA00009048"/>
    </source>
</evidence>
<dbReference type="PANTHER" id="PTHR10857:SF106">
    <property type="entry name" value="C2 DOMAIN-CONTAINING PROTEIN"/>
    <property type="match status" value="1"/>
</dbReference>
<keyword evidence="7" id="KW-1185">Reference proteome</keyword>
<keyword evidence="4" id="KW-0472">Membrane</keyword>
<dbReference type="GO" id="GO:0005544">
    <property type="term" value="F:calcium-dependent phospholipid binding"/>
    <property type="evidence" value="ECO:0007669"/>
    <property type="project" value="InterPro"/>
</dbReference>
<feature type="region of interest" description="Disordered" evidence="3">
    <location>
        <begin position="794"/>
        <end position="835"/>
    </location>
</feature>
<reference evidence="6" key="1">
    <citation type="submission" date="2023-04" db="EMBL/GenBank/DDBJ databases">
        <title>Phytophthora fragariaefolia NBRC 109709.</title>
        <authorList>
            <person name="Ichikawa N."/>
            <person name="Sato H."/>
            <person name="Tonouchi N."/>
        </authorList>
    </citation>
    <scope>NUCLEOTIDE SEQUENCE</scope>
    <source>
        <strain evidence="6">NBRC 109709</strain>
    </source>
</reference>
<dbReference type="Pfam" id="PF00168">
    <property type="entry name" value="C2"/>
    <property type="match status" value="2"/>
</dbReference>
<proteinExistence type="inferred from homology"/>
<keyword evidence="4" id="KW-1133">Transmembrane helix</keyword>
<dbReference type="EMBL" id="BSXT01003648">
    <property type="protein sequence ID" value="GMF55050.1"/>
    <property type="molecule type" value="Genomic_DNA"/>
</dbReference>
<accession>A0A9W6Y876</accession>
<dbReference type="OrthoDB" id="5855668at2759"/>
<dbReference type="InterPro" id="IPR036465">
    <property type="entry name" value="vWFA_dom_sf"/>
</dbReference>
<feature type="transmembrane region" description="Helical" evidence="4">
    <location>
        <begin position="508"/>
        <end position="533"/>
    </location>
</feature>
<evidence type="ECO:0000256" key="4">
    <source>
        <dbReference type="SAM" id="Phobius"/>
    </source>
</evidence>
<dbReference type="InterPro" id="IPR035892">
    <property type="entry name" value="C2_domain_sf"/>
</dbReference>
<organism evidence="6 7">
    <name type="scientific">Phytophthora fragariaefolia</name>
    <dbReference type="NCBI Taxonomy" id="1490495"/>
    <lineage>
        <taxon>Eukaryota</taxon>
        <taxon>Sar</taxon>
        <taxon>Stramenopiles</taxon>
        <taxon>Oomycota</taxon>
        <taxon>Peronosporomycetes</taxon>
        <taxon>Peronosporales</taxon>
        <taxon>Peronosporaceae</taxon>
        <taxon>Phytophthora</taxon>
    </lineage>
</organism>
<feature type="transmembrane region" description="Helical" evidence="4">
    <location>
        <begin position="219"/>
        <end position="243"/>
    </location>
</feature>
<dbReference type="Pfam" id="PF07002">
    <property type="entry name" value="Copine"/>
    <property type="match status" value="1"/>
</dbReference>
<dbReference type="CDD" id="cd04047">
    <property type="entry name" value="C2B_Copine"/>
    <property type="match status" value="1"/>
</dbReference>
<feature type="transmembrane region" description="Helical" evidence="4">
    <location>
        <begin position="545"/>
        <end position="564"/>
    </location>
</feature>
<gene>
    <name evidence="6" type="ORF">Pfra01_002308300</name>
</gene>
<dbReference type="GO" id="GO:0005886">
    <property type="term" value="C:plasma membrane"/>
    <property type="evidence" value="ECO:0007669"/>
    <property type="project" value="TreeGrafter"/>
</dbReference>
<dbReference type="GO" id="GO:0071277">
    <property type="term" value="P:cellular response to calcium ion"/>
    <property type="evidence" value="ECO:0007669"/>
    <property type="project" value="TreeGrafter"/>
</dbReference>
<dbReference type="Gene3D" id="2.60.40.150">
    <property type="entry name" value="C2 domain"/>
    <property type="match status" value="2"/>
</dbReference>
<protein>
    <submittedName>
        <fullName evidence="6">Unnamed protein product</fullName>
    </submittedName>
</protein>
<dbReference type="GO" id="GO:0005737">
    <property type="term" value="C:cytoplasm"/>
    <property type="evidence" value="ECO:0007669"/>
    <property type="project" value="UniProtKB-ARBA"/>
</dbReference>
<dbReference type="PANTHER" id="PTHR10857">
    <property type="entry name" value="COPINE"/>
    <property type="match status" value="1"/>
</dbReference>
<name>A0A9W6Y876_9STRA</name>
<dbReference type="FunFam" id="2.60.40.150:FF:000219">
    <property type="entry name" value="Copine-E"/>
    <property type="match status" value="1"/>
</dbReference>
<dbReference type="PROSITE" id="PS50004">
    <property type="entry name" value="C2"/>
    <property type="match status" value="2"/>
</dbReference>
<dbReference type="InterPro" id="IPR002035">
    <property type="entry name" value="VWF_A"/>
</dbReference>
<dbReference type="InterPro" id="IPR010734">
    <property type="entry name" value="Copine_C"/>
</dbReference>
<dbReference type="SUPFAM" id="SSF53300">
    <property type="entry name" value="vWA-like"/>
    <property type="match status" value="1"/>
</dbReference>
<feature type="domain" description="C2" evidence="5">
    <location>
        <begin position="976"/>
        <end position="1107"/>
    </location>
</feature>
<dbReference type="CDD" id="cd04048">
    <property type="entry name" value="C2A_Copine"/>
    <property type="match status" value="1"/>
</dbReference>
<feature type="transmembrane region" description="Helical" evidence="4">
    <location>
        <begin position="264"/>
        <end position="289"/>
    </location>
</feature>
<dbReference type="SMART" id="SM00239">
    <property type="entry name" value="C2"/>
    <property type="match status" value="2"/>
</dbReference>
<comment type="similarity">
    <text evidence="1">Belongs to the copine family.</text>
</comment>
<keyword evidence="4" id="KW-0812">Transmembrane</keyword>
<feature type="domain" description="C2" evidence="5">
    <location>
        <begin position="833"/>
        <end position="961"/>
    </location>
</feature>
<evidence type="ECO:0000256" key="3">
    <source>
        <dbReference type="SAM" id="MobiDB-lite"/>
    </source>
</evidence>
<dbReference type="InterPro" id="IPR037768">
    <property type="entry name" value="C2B_Copine"/>
</dbReference>
<evidence type="ECO:0000256" key="2">
    <source>
        <dbReference type="ARBA" id="ARBA00022737"/>
    </source>
</evidence>
<evidence type="ECO:0000259" key="5">
    <source>
        <dbReference type="PROSITE" id="PS50004"/>
    </source>
</evidence>
<evidence type="ECO:0000313" key="6">
    <source>
        <dbReference type="EMBL" id="GMF55050.1"/>
    </source>
</evidence>